<dbReference type="AlphaFoldDB" id="E7RU88"/>
<name>E7RU88_9BURK</name>
<proteinExistence type="predicted"/>
<evidence type="ECO:0000313" key="3">
    <source>
        <dbReference type="Proteomes" id="UP000011021"/>
    </source>
</evidence>
<comment type="caution">
    <text evidence="2">The sequence shown here is derived from an EMBL/GenBank/DDBJ whole genome shotgun (WGS) entry which is preliminary data.</text>
</comment>
<reference evidence="2 3" key="1">
    <citation type="submission" date="2010-12" db="EMBL/GenBank/DDBJ databases">
        <authorList>
            <person name="Muzny D."/>
            <person name="Qin X."/>
            <person name="Deng J."/>
            <person name="Jiang H."/>
            <person name="Liu Y."/>
            <person name="Qu J."/>
            <person name="Song X.-Z."/>
            <person name="Zhang L."/>
            <person name="Thornton R."/>
            <person name="Coyle M."/>
            <person name="Francisco L."/>
            <person name="Jackson L."/>
            <person name="Javaid M."/>
            <person name="Korchina V."/>
            <person name="Kovar C."/>
            <person name="Mata R."/>
            <person name="Mathew T."/>
            <person name="Ngo R."/>
            <person name="Nguyen L."/>
            <person name="Nguyen N."/>
            <person name="Okwuonu G."/>
            <person name="Ongeri F."/>
            <person name="Pham C."/>
            <person name="Simmons D."/>
            <person name="Wilczek-Boney K."/>
            <person name="Hale W."/>
            <person name="Jakkamsetti A."/>
            <person name="Pham P."/>
            <person name="Ruth R."/>
            <person name="San Lucas F."/>
            <person name="Warren J."/>
            <person name="Zhang J."/>
            <person name="Zhao Z."/>
            <person name="Zhou C."/>
            <person name="Zhu D."/>
            <person name="Lee S."/>
            <person name="Bess C."/>
            <person name="Blankenburg K."/>
            <person name="Forbes L."/>
            <person name="Fu Q."/>
            <person name="Gubbala S."/>
            <person name="Hirani K."/>
            <person name="Jayaseelan J.C."/>
            <person name="Lara F."/>
            <person name="Munidasa M."/>
            <person name="Palculict T."/>
            <person name="Patil S."/>
            <person name="Pu L.-L."/>
            <person name="Saada N."/>
            <person name="Tang L."/>
            <person name="Weissenberger G."/>
            <person name="Zhu Y."/>
            <person name="Hemphill L."/>
            <person name="Shang Y."/>
            <person name="Youmans B."/>
            <person name="Ayvaz T."/>
            <person name="Ross M."/>
            <person name="Santibanez J."/>
            <person name="Aqrawi P."/>
            <person name="Gross S."/>
            <person name="Joshi V."/>
            <person name="Fowler G."/>
            <person name="Nazareth L."/>
            <person name="Reid J."/>
            <person name="Worley K."/>
            <person name="Petrosino J."/>
            <person name="Highlander S."/>
            <person name="Gibbs R."/>
        </authorList>
    </citation>
    <scope>NUCLEOTIDE SEQUENCE [LARGE SCALE GENOMIC DNA]</scope>
    <source>
        <strain evidence="2 3">ATCC 51599</strain>
    </source>
</reference>
<organism evidence="2 3">
    <name type="scientific">Lautropia mirabilis ATCC 51599</name>
    <dbReference type="NCBI Taxonomy" id="887898"/>
    <lineage>
        <taxon>Bacteria</taxon>
        <taxon>Pseudomonadati</taxon>
        <taxon>Pseudomonadota</taxon>
        <taxon>Betaproteobacteria</taxon>
        <taxon>Burkholderiales</taxon>
        <taxon>Burkholderiaceae</taxon>
        <taxon>Lautropia</taxon>
    </lineage>
</organism>
<protein>
    <submittedName>
        <fullName evidence="2">Uncharacterized protein</fullName>
    </submittedName>
</protein>
<accession>E7RU88</accession>
<evidence type="ECO:0000313" key="2">
    <source>
        <dbReference type="EMBL" id="EFV95871.1"/>
    </source>
</evidence>
<dbReference type="HOGENOM" id="CLU_3272108_0_0_4"/>
<sequence length="41" mass="4187">MVPDVSAKKHQSQQGEGRGLSCGSDEGCRKAALAGSLSRLA</sequence>
<gene>
    <name evidence="2" type="ORF">HMPREF0551_0054</name>
</gene>
<evidence type="ECO:0000256" key="1">
    <source>
        <dbReference type="SAM" id="MobiDB-lite"/>
    </source>
</evidence>
<keyword evidence="3" id="KW-1185">Reference proteome</keyword>
<dbReference type="EMBL" id="AEQP01000001">
    <property type="protein sequence ID" value="EFV95871.1"/>
    <property type="molecule type" value="Genomic_DNA"/>
</dbReference>
<feature type="region of interest" description="Disordered" evidence="1">
    <location>
        <begin position="1"/>
        <end position="27"/>
    </location>
</feature>
<dbReference type="Proteomes" id="UP000011021">
    <property type="component" value="Unassembled WGS sequence"/>
</dbReference>